<reference evidence="10 11" key="1">
    <citation type="journal article" date="2018" name="Nat. Ecol. Evol.">
        <title>Pezizomycetes genomes reveal the molecular basis of ectomycorrhizal truffle lifestyle.</title>
        <authorList>
            <person name="Murat C."/>
            <person name="Payen T."/>
            <person name="Noel B."/>
            <person name="Kuo A."/>
            <person name="Morin E."/>
            <person name="Chen J."/>
            <person name="Kohler A."/>
            <person name="Krizsan K."/>
            <person name="Balestrini R."/>
            <person name="Da Silva C."/>
            <person name="Montanini B."/>
            <person name="Hainaut M."/>
            <person name="Levati E."/>
            <person name="Barry K.W."/>
            <person name="Belfiori B."/>
            <person name="Cichocki N."/>
            <person name="Clum A."/>
            <person name="Dockter R.B."/>
            <person name="Fauchery L."/>
            <person name="Guy J."/>
            <person name="Iotti M."/>
            <person name="Le Tacon F."/>
            <person name="Lindquist E.A."/>
            <person name="Lipzen A."/>
            <person name="Malagnac F."/>
            <person name="Mello A."/>
            <person name="Molinier V."/>
            <person name="Miyauchi S."/>
            <person name="Poulain J."/>
            <person name="Riccioni C."/>
            <person name="Rubini A."/>
            <person name="Sitrit Y."/>
            <person name="Splivallo R."/>
            <person name="Traeger S."/>
            <person name="Wang M."/>
            <person name="Zifcakova L."/>
            <person name="Wipf D."/>
            <person name="Zambonelli A."/>
            <person name="Paolocci F."/>
            <person name="Nowrousian M."/>
            <person name="Ottonello S."/>
            <person name="Baldrian P."/>
            <person name="Spatafora J.W."/>
            <person name="Henrissat B."/>
            <person name="Nagy L.G."/>
            <person name="Aury J.M."/>
            <person name="Wincker P."/>
            <person name="Grigoriev I.V."/>
            <person name="Bonfante P."/>
            <person name="Martin F.M."/>
        </authorList>
    </citation>
    <scope>NUCLEOTIDE SEQUENCE [LARGE SCALE GENOMIC DNA]</scope>
    <source>
        <strain evidence="10 11">ATCC MYA-4762</strain>
    </source>
</reference>
<dbReference type="PANTHER" id="PTHR47677">
    <property type="entry name" value="CYTOCHROME C OXIDASE ASSEMBLY FACTOR 6"/>
    <property type="match status" value="1"/>
</dbReference>
<keyword evidence="8" id="KW-0539">Nucleus</keyword>
<dbReference type="STRING" id="1051890.A0A3N4LSL8"/>
<keyword evidence="11" id="KW-1185">Reference proteome</keyword>
<dbReference type="InterPro" id="IPR048281">
    <property type="entry name" value="COA6_fun"/>
</dbReference>
<dbReference type="AlphaFoldDB" id="A0A3N4LSL8"/>
<dbReference type="GO" id="GO:0005634">
    <property type="term" value="C:nucleus"/>
    <property type="evidence" value="ECO:0007669"/>
    <property type="project" value="UniProtKB-SubCell"/>
</dbReference>
<name>A0A3N4LSL8_9PEZI</name>
<comment type="subcellular location">
    <subcellularLocation>
        <location evidence="2">Cytoplasm</location>
    </subcellularLocation>
    <subcellularLocation>
        <location evidence="3">Mitochondrion intermembrane space</location>
    </subcellularLocation>
    <subcellularLocation>
        <location evidence="1">Nucleus</location>
    </subcellularLocation>
</comment>
<dbReference type="InParanoid" id="A0A3N4LSL8"/>
<dbReference type="PROSITE" id="PS51808">
    <property type="entry name" value="CHCH"/>
    <property type="match status" value="1"/>
</dbReference>
<dbReference type="SUPFAM" id="SSF47694">
    <property type="entry name" value="Cytochrome c oxidase subunit h"/>
    <property type="match status" value="1"/>
</dbReference>
<dbReference type="Pfam" id="PF02297">
    <property type="entry name" value="COX6B"/>
    <property type="match status" value="1"/>
</dbReference>
<dbReference type="Gene3D" id="1.10.10.140">
    <property type="entry name" value="Cytochrome c oxidase, subunit VIb"/>
    <property type="match status" value="1"/>
</dbReference>
<dbReference type="InterPro" id="IPR036549">
    <property type="entry name" value="CX6/COA6-like_sf"/>
</dbReference>
<dbReference type="GO" id="GO:0033617">
    <property type="term" value="P:mitochondrial respiratory chain complex IV assembly"/>
    <property type="evidence" value="ECO:0007669"/>
    <property type="project" value="TreeGrafter"/>
</dbReference>
<evidence type="ECO:0000256" key="4">
    <source>
        <dbReference type="ARBA" id="ARBA00006425"/>
    </source>
</evidence>
<evidence type="ECO:0000256" key="1">
    <source>
        <dbReference type="ARBA" id="ARBA00004123"/>
    </source>
</evidence>
<dbReference type="Proteomes" id="UP000267821">
    <property type="component" value="Unassembled WGS sequence"/>
</dbReference>
<proteinExistence type="inferred from homology"/>
<gene>
    <name evidence="10" type="ORF">L211DRAFT_835866</name>
</gene>
<dbReference type="GO" id="GO:0005758">
    <property type="term" value="C:mitochondrial intermembrane space"/>
    <property type="evidence" value="ECO:0007669"/>
    <property type="project" value="UniProtKB-SubCell"/>
</dbReference>
<sequence>MGWFSPSDDKTATKPTSADSIAPNRSQRVRCWEARDALFKCLDANSIIDSMKDKDLVTEKCGKEDVEFRKKCVASWVDYFKKRRVMEYKKEQMLKGLAKEGAVKMDVPLPPPKA</sequence>
<organism evidence="10 11">
    <name type="scientific">Terfezia boudieri ATCC MYA-4762</name>
    <dbReference type="NCBI Taxonomy" id="1051890"/>
    <lineage>
        <taxon>Eukaryota</taxon>
        <taxon>Fungi</taxon>
        <taxon>Dikarya</taxon>
        <taxon>Ascomycota</taxon>
        <taxon>Pezizomycotina</taxon>
        <taxon>Pezizomycetes</taxon>
        <taxon>Pezizales</taxon>
        <taxon>Pezizaceae</taxon>
        <taxon>Terfezia</taxon>
    </lineage>
</organism>
<dbReference type="FunCoup" id="A0A3N4LSL8">
    <property type="interactions" value="165"/>
</dbReference>
<evidence type="ECO:0000256" key="9">
    <source>
        <dbReference type="SAM" id="MobiDB-lite"/>
    </source>
</evidence>
<keyword evidence="6" id="KW-0496">Mitochondrion</keyword>
<dbReference type="InterPro" id="IPR048280">
    <property type="entry name" value="COX6B-like"/>
</dbReference>
<dbReference type="OrthoDB" id="5545577at2759"/>
<evidence type="ECO:0000256" key="7">
    <source>
        <dbReference type="ARBA" id="ARBA00023157"/>
    </source>
</evidence>
<feature type="compositionally biased region" description="Polar residues" evidence="9">
    <location>
        <begin position="13"/>
        <end position="25"/>
    </location>
</feature>
<keyword evidence="7" id="KW-1015">Disulfide bond</keyword>
<evidence type="ECO:0008006" key="12">
    <source>
        <dbReference type="Google" id="ProtNLM"/>
    </source>
</evidence>
<dbReference type="PANTHER" id="PTHR47677:SF1">
    <property type="entry name" value="CYTOCHROME C OXIDASE ASSEMBLY FACTOR 6"/>
    <property type="match status" value="1"/>
</dbReference>
<feature type="region of interest" description="Disordered" evidence="9">
    <location>
        <begin position="1"/>
        <end position="25"/>
    </location>
</feature>
<evidence type="ECO:0000313" key="11">
    <source>
        <dbReference type="Proteomes" id="UP000267821"/>
    </source>
</evidence>
<evidence type="ECO:0000256" key="6">
    <source>
        <dbReference type="ARBA" id="ARBA00023128"/>
    </source>
</evidence>
<protein>
    <recommendedName>
        <fullName evidence="12">Cytochrome c oxidase, subunit VIb</fullName>
    </recommendedName>
</protein>
<evidence type="ECO:0000256" key="2">
    <source>
        <dbReference type="ARBA" id="ARBA00004496"/>
    </source>
</evidence>
<comment type="similarity">
    <text evidence="4">Belongs to the cytochrome c oxidase subunit 6B family.</text>
</comment>
<evidence type="ECO:0000256" key="8">
    <source>
        <dbReference type="ARBA" id="ARBA00023242"/>
    </source>
</evidence>
<keyword evidence="5" id="KW-0963">Cytoplasm</keyword>
<dbReference type="EMBL" id="ML121536">
    <property type="protein sequence ID" value="RPB25810.1"/>
    <property type="molecule type" value="Genomic_DNA"/>
</dbReference>
<evidence type="ECO:0000256" key="3">
    <source>
        <dbReference type="ARBA" id="ARBA00004569"/>
    </source>
</evidence>
<dbReference type="FunFam" id="1.10.10.140:FF:000003">
    <property type="entry name" value="Cytochrome c oxidase assembly factor 6"/>
    <property type="match status" value="1"/>
</dbReference>
<accession>A0A3N4LSL8</accession>
<evidence type="ECO:0000313" key="10">
    <source>
        <dbReference type="EMBL" id="RPB25810.1"/>
    </source>
</evidence>
<evidence type="ECO:0000256" key="5">
    <source>
        <dbReference type="ARBA" id="ARBA00022490"/>
    </source>
</evidence>